<dbReference type="Gene3D" id="1.10.260.40">
    <property type="entry name" value="lambda repressor-like DNA-binding domains"/>
    <property type="match status" value="2"/>
</dbReference>
<evidence type="ECO:0000313" key="3">
    <source>
        <dbReference type="EMBL" id="EUA09669.1"/>
    </source>
</evidence>
<gene>
    <name evidence="3" type="ORF">I553_3753</name>
</gene>
<proteinExistence type="predicted"/>
<dbReference type="SUPFAM" id="SSF47413">
    <property type="entry name" value="lambda repressor-like DNA-binding domains"/>
    <property type="match status" value="2"/>
</dbReference>
<evidence type="ECO:0000259" key="2">
    <source>
        <dbReference type="PROSITE" id="PS50943"/>
    </source>
</evidence>
<comment type="caution">
    <text evidence="3">The sequence shown here is derived from an EMBL/GenBank/DDBJ whole genome shotgun (WGS) entry which is preliminary data.</text>
</comment>
<dbReference type="InterPro" id="IPR000551">
    <property type="entry name" value="MerR-type_HTH_dom"/>
</dbReference>
<dbReference type="PROSITE" id="PS50937">
    <property type="entry name" value="HTH_MERR_2"/>
    <property type="match status" value="1"/>
</dbReference>
<dbReference type="PROSITE" id="PS50943">
    <property type="entry name" value="HTH_CROC1"/>
    <property type="match status" value="2"/>
</dbReference>
<sequence length="158" mass="17772">MSDLARMADVAVSTIHHWEAGTRSPQIDILANVMKVLHAPIESVVLIPTDHRYPSDWRAIKGLTQPQLAAAAHMPTATIQRIERPTTRSRTKRADHRLRSWHQRRGVQSRIPTGRKSLLAPHHDPINPPEPSTIHHALRCPTNDASTTVPPRHRLLPT</sequence>
<dbReference type="CDD" id="cd00093">
    <property type="entry name" value="HTH_XRE"/>
    <property type="match status" value="2"/>
</dbReference>
<organism evidence="3">
    <name type="scientific">Mycobacterium xenopi 4042</name>
    <dbReference type="NCBI Taxonomy" id="1299334"/>
    <lineage>
        <taxon>Bacteria</taxon>
        <taxon>Bacillati</taxon>
        <taxon>Actinomycetota</taxon>
        <taxon>Actinomycetes</taxon>
        <taxon>Mycobacteriales</taxon>
        <taxon>Mycobacteriaceae</taxon>
        <taxon>Mycobacterium</taxon>
    </lineage>
</organism>
<feature type="domain" description="HTH merR-type" evidence="1">
    <location>
        <begin position="1"/>
        <end position="19"/>
    </location>
</feature>
<dbReference type="GO" id="GO:0003677">
    <property type="term" value="F:DNA binding"/>
    <property type="evidence" value="ECO:0007669"/>
    <property type="project" value="InterPro"/>
</dbReference>
<feature type="domain" description="HTH cro/C1-type" evidence="2">
    <location>
        <begin position="1"/>
        <end position="44"/>
    </location>
</feature>
<dbReference type="InterPro" id="IPR001387">
    <property type="entry name" value="Cro/C1-type_HTH"/>
</dbReference>
<dbReference type="EMBL" id="JAOB01000089">
    <property type="protein sequence ID" value="EUA09669.1"/>
    <property type="molecule type" value="Genomic_DNA"/>
</dbReference>
<protein>
    <submittedName>
        <fullName evidence="3">Helix-turn-helix family protein</fullName>
    </submittedName>
</protein>
<feature type="domain" description="HTH cro/C1-type" evidence="2">
    <location>
        <begin position="57"/>
        <end position="84"/>
    </location>
</feature>
<dbReference type="Pfam" id="PF01381">
    <property type="entry name" value="HTH_3"/>
    <property type="match status" value="1"/>
</dbReference>
<accession>X7YRC9</accession>
<name>X7YRC9_MYCXE</name>
<dbReference type="InterPro" id="IPR010982">
    <property type="entry name" value="Lambda_DNA-bd_dom_sf"/>
</dbReference>
<reference evidence="3" key="1">
    <citation type="submission" date="2014-01" db="EMBL/GenBank/DDBJ databases">
        <authorList>
            <person name="Brown-Elliot B."/>
            <person name="Wallace R."/>
            <person name="Lenaerts A."/>
            <person name="Ordway D."/>
            <person name="DeGroote M.A."/>
            <person name="Parker T."/>
            <person name="Sizemore C."/>
            <person name="Tallon L.J."/>
            <person name="Sadzewicz L.K."/>
            <person name="Sengamalay N."/>
            <person name="Fraser C.M."/>
            <person name="Hine E."/>
            <person name="Shefchek K.A."/>
            <person name="Das S.P."/>
            <person name="Tettelin H."/>
        </authorList>
    </citation>
    <scope>NUCLEOTIDE SEQUENCE [LARGE SCALE GENOMIC DNA]</scope>
    <source>
        <strain evidence="3">4042</strain>
    </source>
</reference>
<dbReference type="PATRIC" id="fig|1299334.3.peg.9189"/>
<evidence type="ECO:0000259" key="1">
    <source>
        <dbReference type="PROSITE" id="PS50937"/>
    </source>
</evidence>
<dbReference type="GO" id="GO:0006355">
    <property type="term" value="P:regulation of DNA-templated transcription"/>
    <property type="evidence" value="ECO:0007669"/>
    <property type="project" value="InterPro"/>
</dbReference>
<dbReference type="AlphaFoldDB" id="X7YRC9"/>